<dbReference type="PROSITE" id="PS51819">
    <property type="entry name" value="VOC"/>
    <property type="match status" value="2"/>
</dbReference>
<dbReference type="InterPro" id="IPR004360">
    <property type="entry name" value="Glyas_Fos-R_dOase_dom"/>
</dbReference>
<dbReference type="InterPro" id="IPR043194">
    <property type="entry name" value="GLOD4_C"/>
</dbReference>
<dbReference type="Proteomes" id="UP001620626">
    <property type="component" value="Unassembled WGS sequence"/>
</dbReference>
<feature type="domain" description="VOC" evidence="3">
    <location>
        <begin position="206"/>
        <end position="328"/>
    </location>
</feature>
<keyword evidence="5" id="KW-1185">Reference proteome</keyword>
<keyword evidence="2" id="KW-0677">Repeat</keyword>
<sequence>MLHNGLEPPLSSSLCPLPILQKPLRHTCKSFWGTGRQKLKRSIISNNNGWSQLDQTLIDCFGIANFLTSYCHMAFSARALHYVFRVADRRASHKFYTQTLGMKVLRHEEFREPCKANCNGPFDGMWSKTMVGYGSEDEHFVLELTYNYGVHSYELGNDFNAILIESDDILARVESVGERTAAEGTLLLKDPDGHSFFVRGGSAAHPLTKVSLNVTDLHESREFWCHRLGMKLVEGTDNGSEKCQLAYDQKQCHLQLISLPNGEPLDRKTAFGRIAFATATENLKALEEKVGTTRIHSPLISLDTPGKSTVWVVILKDPNEHEICFVGDEGFRELSKVDTEAEKLLLSAIEKDDS</sequence>
<name>A0ABD2IF98_9BILA</name>
<dbReference type="PANTHER" id="PTHR46466">
    <property type="entry name" value="GLYOXALASE DOMAIN-CONTAINING PROTEIN 4"/>
    <property type="match status" value="1"/>
</dbReference>
<dbReference type="InterPro" id="IPR029068">
    <property type="entry name" value="Glyas_Bleomycin-R_OHBP_Dase"/>
</dbReference>
<gene>
    <name evidence="4" type="ORF">niasHT_031074</name>
</gene>
<evidence type="ECO:0000313" key="4">
    <source>
        <dbReference type="EMBL" id="KAL3071883.1"/>
    </source>
</evidence>
<dbReference type="EMBL" id="JBICBT010001355">
    <property type="protein sequence ID" value="KAL3071883.1"/>
    <property type="molecule type" value="Genomic_DNA"/>
</dbReference>
<comment type="similarity">
    <text evidence="1">Belongs to the glyoxalase I family.</text>
</comment>
<dbReference type="Pfam" id="PF00903">
    <property type="entry name" value="Glyoxalase"/>
    <property type="match status" value="1"/>
</dbReference>
<protein>
    <recommendedName>
        <fullName evidence="3">VOC domain-containing protein</fullName>
    </recommendedName>
</protein>
<dbReference type="InterPro" id="IPR037523">
    <property type="entry name" value="VOC_core"/>
</dbReference>
<dbReference type="PANTHER" id="PTHR46466:SF1">
    <property type="entry name" value="GLYOXALASE DOMAIN-CONTAINING PROTEIN 4"/>
    <property type="match status" value="1"/>
</dbReference>
<dbReference type="SUPFAM" id="SSF54593">
    <property type="entry name" value="Glyoxalase/Bleomycin resistance protein/Dihydroxybiphenyl dioxygenase"/>
    <property type="match status" value="2"/>
</dbReference>
<proteinExistence type="inferred from homology"/>
<evidence type="ECO:0000256" key="1">
    <source>
        <dbReference type="ARBA" id="ARBA00010363"/>
    </source>
</evidence>
<dbReference type="Pfam" id="PF21701">
    <property type="entry name" value="GLOD4_C"/>
    <property type="match status" value="1"/>
</dbReference>
<comment type="caution">
    <text evidence="4">The sequence shown here is derived from an EMBL/GenBank/DDBJ whole genome shotgun (WGS) entry which is preliminary data.</text>
</comment>
<evidence type="ECO:0000256" key="2">
    <source>
        <dbReference type="ARBA" id="ARBA00022737"/>
    </source>
</evidence>
<evidence type="ECO:0000313" key="5">
    <source>
        <dbReference type="Proteomes" id="UP001620626"/>
    </source>
</evidence>
<dbReference type="InterPro" id="IPR043193">
    <property type="entry name" value="GLOD4"/>
</dbReference>
<accession>A0ABD2IF98</accession>
<feature type="domain" description="VOC" evidence="3">
    <location>
        <begin position="78"/>
        <end position="212"/>
    </location>
</feature>
<organism evidence="4 5">
    <name type="scientific">Heterodera trifolii</name>
    <dbReference type="NCBI Taxonomy" id="157864"/>
    <lineage>
        <taxon>Eukaryota</taxon>
        <taxon>Metazoa</taxon>
        <taxon>Ecdysozoa</taxon>
        <taxon>Nematoda</taxon>
        <taxon>Chromadorea</taxon>
        <taxon>Rhabditida</taxon>
        <taxon>Tylenchina</taxon>
        <taxon>Tylenchomorpha</taxon>
        <taxon>Tylenchoidea</taxon>
        <taxon>Heteroderidae</taxon>
        <taxon>Heteroderinae</taxon>
        <taxon>Heterodera</taxon>
    </lineage>
</organism>
<reference evidence="4 5" key="1">
    <citation type="submission" date="2024-10" db="EMBL/GenBank/DDBJ databases">
        <authorList>
            <person name="Kim D."/>
        </authorList>
    </citation>
    <scope>NUCLEOTIDE SEQUENCE [LARGE SCALE GENOMIC DNA]</scope>
    <source>
        <strain evidence="4">BH-2024</strain>
    </source>
</reference>
<evidence type="ECO:0000259" key="3">
    <source>
        <dbReference type="PROSITE" id="PS51819"/>
    </source>
</evidence>
<dbReference type="Gene3D" id="3.10.180.10">
    <property type="entry name" value="2,3-Dihydroxybiphenyl 1,2-Dioxygenase, domain 1"/>
    <property type="match status" value="2"/>
</dbReference>
<dbReference type="CDD" id="cd16357">
    <property type="entry name" value="GLOD4_C"/>
    <property type="match status" value="1"/>
</dbReference>
<dbReference type="AlphaFoldDB" id="A0ABD2IF98"/>